<dbReference type="Proteomes" id="UP000178606">
    <property type="component" value="Unassembled WGS sequence"/>
</dbReference>
<protein>
    <recommendedName>
        <fullName evidence="8">Peptidase M20 dimerisation domain-containing protein</fullName>
    </recommendedName>
</protein>
<accession>A0A1F6CA36</accession>
<evidence type="ECO:0000256" key="6">
    <source>
        <dbReference type="ARBA" id="ARBA00022833"/>
    </source>
</evidence>
<dbReference type="SUPFAM" id="SSF55031">
    <property type="entry name" value="Bacterial exopeptidase dimerisation domain"/>
    <property type="match status" value="1"/>
</dbReference>
<keyword evidence="7" id="KW-0170">Cobalt</keyword>
<evidence type="ECO:0000256" key="4">
    <source>
        <dbReference type="ARBA" id="ARBA00022723"/>
    </source>
</evidence>
<proteinExistence type="inferred from homology"/>
<dbReference type="Pfam" id="PF01546">
    <property type="entry name" value="Peptidase_M20"/>
    <property type="match status" value="1"/>
</dbReference>
<name>A0A1F6CA36_HANXR</name>
<dbReference type="Gene3D" id="3.30.70.360">
    <property type="match status" value="1"/>
</dbReference>
<dbReference type="NCBIfam" id="TIGR01910">
    <property type="entry name" value="DapE-ArgE"/>
    <property type="match status" value="1"/>
</dbReference>
<comment type="caution">
    <text evidence="9">The sequence shown here is derived from an EMBL/GenBank/DDBJ whole genome shotgun (WGS) entry which is preliminary data.</text>
</comment>
<evidence type="ECO:0000256" key="2">
    <source>
        <dbReference type="ARBA" id="ARBA00001947"/>
    </source>
</evidence>
<dbReference type="PANTHER" id="PTHR43808">
    <property type="entry name" value="ACETYLORNITHINE DEACETYLASE"/>
    <property type="match status" value="1"/>
</dbReference>
<evidence type="ECO:0000259" key="8">
    <source>
        <dbReference type="Pfam" id="PF07687"/>
    </source>
</evidence>
<dbReference type="Gene3D" id="3.40.630.10">
    <property type="entry name" value="Zn peptidases"/>
    <property type="match status" value="1"/>
</dbReference>
<comment type="cofactor">
    <cofactor evidence="1">
        <name>Co(2+)</name>
        <dbReference type="ChEBI" id="CHEBI:48828"/>
    </cofactor>
</comment>
<dbReference type="InterPro" id="IPR011650">
    <property type="entry name" value="Peptidase_M20_dimer"/>
</dbReference>
<feature type="domain" description="Peptidase M20 dimerisation" evidence="8">
    <location>
        <begin position="233"/>
        <end position="332"/>
    </location>
</feature>
<dbReference type="SUPFAM" id="SSF53187">
    <property type="entry name" value="Zn-dependent exopeptidases"/>
    <property type="match status" value="1"/>
</dbReference>
<evidence type="ECO:0000256" key="7">
    <source>
        <dbReference type="ARBA" id="ARBA00023285"/>
    </source>
</evidence>
<dbReference type="GO" id="GO:0046872">
    <property type="term" value="F:metal ion binding"/>
    <property type="evidence" value="ECO:0007669"/>
    <property type="project" value="UniProtKB-KW"/>
</dbReference>
<evidence type="ECO:0000256" key="5">
    <source>
        <dbReference type="ARBA" id="ARBA00022801"/>
    </source>
</evidence>
<dbReference type="EMBL" id="MFKF01000346">
    <property type="protein sequence ID" value="OGG46034.1"/>
    <property type="molecule type" value="Genomic_DNA"/>
</dbReference>
<dbReference type="InterPro" id="IPR010182">
    <property type="entry name" value="ArgE/DapE"/>
</dbReference>
<keyword evidence="5" id="KW-0378">Hydrolase</keyword>
<evidence type="ECO:0000313" key="9">
    <source>
        <dbReference type="EMBL" id="OGG46034.1"/>
    </source>
</evidence>
<dbReference type="Pfam" id="PF07687">
    <property type="entry name" value="M20_dimer"/>
    <property type="match status" value="1"/>
</dbReference>
<organism evidence="9 10">
    <name type="scientific">Handelsmanbacteria sp. (strain RIFCSPLOWO2_12_FULL_64_10)</name>
    <dbReference type="NCBI Taxonomy" id="1817868"/>
    <lineage>
        <taxon>Bacteria</taxon>
        <taxon>Candidatus Handelsmaniibacteriota</taxon>
    </lineage>
</organism>
<evidence type="ECO:0000256" key="3">
    <source>
        <dbReference type="ARBA" id="ARBA00006247"/>
    </source>
</evidence>
<reference evidence="9 10" key="1">
    <citation type="journal article" date="2016" name="Nat. Commun.">
        <title>Thousands of microbial genomes shed light on interconnected biogeochemical processes in an aquifer system.</title>
        <authorList>
            <person name="Anantharaman K."/>
            <person name="Brown C.T."/>
            <person name="Hug L.A."/>
            <person name="Sharon I."/>
            <person name="Castelle C.J."/>
            <person name="Probst A.J."/>
            <person name="Thomas B.C."/>
            <person name="Singh A."/>
            <person name="Wilkins M.J."/>
            <person name="Karaoz U."/>
            <person name="Brodie E.L."/>
            <person name="Williams K.H."/>
            <person name="Hubbard S.S."/>
            <person name="Banfield J.F."/>
        </authorList>
    </citation>
    <scope>NUCLEOTIDE SEQUENCE [LARGE SCALE GENOMIC DNA]</scope>
    <source>
        <strain evidence="10">RIFCSPLOWO2_12_FULL_64_10</strain>
    </source>
</reference>
<dbReference type="InterPro" id="IPR002933">
    <property type="entry name" value="Peptidase_M20"/>
</dbReference>
<comment type="similarity">
    <text evidence="3">Belongs to the peptidase M20A family.</text>
</comment>
<keyword evidence="6" id="KW-0862">Zinc</keyword>
<dbReference type="AlphaFoldDB" id="A0A1F6CA36"/>
<gene>
    <name evidence="9" type="ORF">A3F84_01820</name>
</gene>
<sequence length="463" mass="50146">MSTPLPDPVFQRICKQVDASGGDILGFLSRLVSFPTPTQNPEDKNYPDAIRACHAFLSEALKGMGFTLDTWMARPMSFPEHPVLVGTLKGSGGGHSMALNGHVDVVPAGDEGAWKHSPWGGEVTDGRLWGRGACDMKGGVAAMIQAVKAIRDCGLRLRGDVYVHVVSDEEVVGFGSRECAERAPRPDFVLVTEPTRLNVLPVEGGLEHVRIEIEGREEHAGRRYSSIYPREADRGHGVNAVEKGVQIVRALQDLERSWALSKSHPLLPAGFNTLLPGIFMSGPGGGSGGQLNMITNPGTTPNYCCIEYNIWYYPQETLDEIKRDVEGYVNAISRYDPYLKAHPPKFTWGLRNISFPPANTDPDHEVVNSLLSSLQRLGCPSQITGFNAASDLAWYAARGIPGAIFGPGDLACAHSPDEFVPVSDTLNVTKAIALALLSWCGYETYPPSPLPKGKGEQTCLTGR</sequence>
<keyword evidence="4" id="KW-0479">Metal-binding</keyword>
<dbReference type="InterPro" id="IPR050072">
    <property type="entry name" value="Peptidase_M20A"/>
</dbReference>
<evidence type="ECO:0000256" key="1">
    <source>
        <dbReference type="ARBA" id="ARBA00001941"/>
    </source>
</evidence>
<dbReference type="GO" id="GO:0016787">
    <property type="term" value="F:hydrolase activity"/>
    <property type="evidence" value="ECO:0007669"/>
    <property type="project" value="UniProtKB-KW"/>
</dbReference>
<comment type="cofactor">
    <cofactor evidence="2">
        <name>Zn(2+)</name>
        <dbReference type="ChEBI" id="CHEBI:29105"/>
    </cofactor>
</comment>
<evidence type="ECO:0000313" key="10">
    <source>
        <dbReference type="Proteomes" id="UP000178606"/>
    </source>
</evidence>
<dbReference type="InterPro" id="IPR036264">
    <property type="entry name" value="Bact_exopeptidase_dim_dom"/>
</dbReference>
<dbReference type="PANTHER" id="PTHR43808:SF25">
    <property type="entry name" value="PEPTIDASE M20 DIMERISATION DOMAIN-CONTAINING PROTEIN"/>
    <property type="match status" value="1"/>
</dbReference>